<dbReference type="AlphaFoldDB" id="A0AAV5UNF1"/>
<gene>
    <name evidence="2" type="ORF">PENTCL1PPCAC_27856</name>
    <name evidence="3" type="ORF">PENTCL1PPCAC_30746</name>
</gene>
<dbReference type="InterPro" id="IPR000210">
    <property type="entry name" value="BTB/POZ_dom"/>
</dbReference>
<dbReference type="EMBL" id="BTSX01000122">
    <property type="protein sequence ID" value="GMT08572.1"/>
    <property type="molecule type" value="Genomic_DNA"/>
</dbReference>
<dbReference type="EMBL" id="BTSX01000006">
    <property type="protein sequence ID" value="GMT05682.1"/>
    <property type="molecule type" value="Genomic_DNA"/>
</dbReference>
<proteinExistence type="predicted"/>
<evidence type="ECO:0000259" key="1">
    <source>
        <dbReference type="PROSITE" id="PS50097"/>
    </source>
</evidence>
<reference evidence="3" key="1">
    <citation type="submission" date="2023-10" db="EMBL/GenBank/DDBJ databases">
        <title>Genome assembly of Pristionchus species.</title>
        <authorList>
            <person name="Yoshida K."/>
            <person name="Sommer R.J."/>
        </authorList>
    </citation>
    <scope>NUCLEOTIDE SEQUENCE</scope>
    <source>
        <strain evidence="3">RS0144</strain>
    </source>
</reference>
<protein>
    <recommendedName>
        <fullName evidence="1">BTB domain-containing protein</fullName>
    </recommendedName>
</protein>
<accession>A0AAV5UNF1</accession>
<evidence type="ECO:0000313" key="3">
    <source>
        <dbReference type="EMBL" id="GMT08572.1"/>
    </source>
</evidence>
<keyword evidence="4" id="KW-1185">Reference proteome</keyword>
<name>A0AAV5UNF1_9BILA</name>
<evidence type="ECO:0000313" key="4">
    <source>
        <dbReference type="Proteomes" id="UP001432027"/>
    </source>
</evidence>
<feature type="non-terminal residue" evidence="3">
    <location>
        <position position="1"/>
    </location>
</feature>
<dbReference type="PROSITE" id="PS50097">
    <property type="entry name" value="BTB"/>
    <property type="match status" value="1"/>
</dbReference>
<evidence type="ECO:0000313" key="2">
    <source>
        <dbReference type="EMBL" id="GMT05682.1"/>
    </source>
</evidence>
<dbReference type="Proteomes" id="UP001432027">
    <property type="component" value="Unassembled WGS sequence"/>
</dbReference>
<organism evidence="3 4">
    <name type="scientific">Pristionchus entomophagus</name>
    <dbReference type="NCBI Taxonomy" id="358040"/>
    <lineage>
        <taxon>Eukaryota</taxon>
        <taxon>Metazoa</taxon>
        <taxon>Ecdysozoa</taxon>
        <taxon>Nematoda</taxon>
        <taxon>Chromadorea</taxon>
        <taxon>Rhabditida</taxon>
        <taxon>Rhabditina</taxon>
        <taxon>Diplogasteromorpha</taxon>
        <taxon>Diplogasteroidea</taxon>
        <taxon>Neodiplogasteridae</taxon>
        <taxon>Pristionchus</taxon>
    </lineage>
</organism>
<feature type="domain" description="BTB" evidence="1">
    <location>
        <begin position="239"/>
        <end position="319"/>
    </location>
</feature>
<comment type="caution">
    <text evidence="3">The sequence shown here is derived from an EMBL/GenBank/DDBJ whole genome shotgun (WGS) entry which is preliminary data.</text>
</comment>
<sequence>QVTVTMPAIRSFPDARPCSILVSEGDHKRELYSPVFPHSLSLDSCEGDAKAATIEFAHDTAMHVAGLEKLQSSGDFLQTPPIPLYHAHVLWAYTLRITRVKDQKCSLTLVSIGPHLGLDNSEKKGSLGRNAPSGMCMPRVLGASIAILGGGEEKEEGERMDLSPDRGGSLAAKKQFNPEKLQALAGGGDSLGFRVRILIGRSYFALSKLVDLKDRSTTVSGQAEGILGLIVRGERPPGYDCAITVSESDVPGPTLFYVHKVAFGSMSDAFKVAFQTGHSYEDQILMVTGEPRCIVTALTTEDMKVVIPLVYGLFAPLPERWQRVSVLGRTLCRLFKPDLIKSVLFPQWERAICQQALALDKADDASFSAIFRLLTIIWSCPYAAMPVAKRVAIGVMADMVSRGVLNQWISLEVIPSLGDLGKTVHVEPIYNSMANHLAMVSSVRKTGLATKHLEWN</sequence>